<evidence type="ECO:0000256" key="1">
    <source>
        <dbReference type="SAM" id="Phobius"/>
    </source>
</evidence>
<keyword evidence="1" id="KW-0812">Transmembrane</keyword>
<dbReference type="PANTHER" id="PTHR34351:SF1">
    <property type="entry name" value="SLR1927 PROTEIN"/>
    <property type="match status" value="1"/>
</dbReference>
<sequence>MLSALRTRWQAWWQARHPLTDRWVLTQRNIYIVPTPAGLAFGITLLVMLLASINYQLNLGYVLTFLLAGAGIASLHMTHATLRGLTLQLRPVGSSFAGEPARLDLVVQSPGSRRHGIGLGFEAPAQRGAQVWIDVPALGQATAVLRFVPPQRGLHGIPALRAETRFPFGLFRAWTVWRPAARLLAWPAPENPPAPLPAPLPLGGDAVMQRQRDGGEFDGVRAYRRGDALRRVVWKKAARTGELVTRENTGAATQELWLDWQLAAVPGTEARLSRLAAWVVAAEQAGVLHGLRLPGLELPPGQGDAHRLQALDALALHPGAAR</sequence>
<proteinExistence type="predicted"/>
<dbReference type="RefSeq" id="WP_250197332.1">
    <property type="nucleotide sequence ID" value="NZ_CP097636.1"/>
</dbReference>
<dbReference type="PANTHER" id="PTHR34351">
    <property type="entry name" value="SLR1927 PROTEIN-RELATED"/>
    <property type="match status" value="1"/>
</dbReference>
<name>A0ABY4S6Z4_AQUTE</name>
<feature type="transmembrane region" description="Helical" evidence="1">
    <location>
        <begin position="30"/>
        <end position="53"/>
    </location>
</feature>
<evidence type="ECO:0000313" key="2">
    <source>
        <dbReference type="EMBL" id="URI09112.1"/>
    </source>
</evidence>
<dbReference type="EMBL" id="CP097636">
    <property type="protein sequence ID" value="URI09112.1"/>
    <property type="molecule type" value="Genomic_DNA"/>
</dbReference>
<evidence type="ECO:0000313" key="3">
    <source>
        <dbReference type="Proteomes" id="UP001056201"/>
    </source>
</evidence>
<keyword evidence="1" id="KW-1133">Transmembrane helix</keyword>
<reference evidence="2" key="1">
    <citation type="submission" date="2022-05" db="EMBL/GenBank/DDBJ databases">
        <title>An RpoN-dependent PEP-CTERM gene is involved in floc formation of an Aquincola tertiaricarbonis strain.</title>
        <authorList>
            <person name="Qiu D."/>
            <person name="Xia M."/>
        </authorList>
    </citation>
    <scope>NUCLEOTIDE SEQUENCE</scope>
    <source>
        <strain evidence="2">RN12</strain>
    </source>
</reference>
<accession>A0ABY4S6Z4</accession>
<gene>
    <name evidence="2" type="ORF">MW290_26460</name>
</gene>
<feature type="transmembrane region" description="Helical" evidence="1">
    <location>
        <begin position="59"/>
        <end position="78"/>
    </location>
</feature>
<organism evidence="2 3">
    <name type="scientific">Aquincola tertiaricarbonis</name>
    <dbReference type="NCBI Taxonomy" id="391953"/>
    <lineage>
        <taxon>Bacteria</taxon>
        <taxon>Pseudomonadati</taxon>
        <taxon>Pseudomonadota</taxon>
        <taxon>Betaproteobacteria</taxon>
        <taxon>Burkholderiales</taxon>
        <taxon>Sphaerotilaceae</taxon>
        <taxon>Aquincola</taxon>
    </lineage>
</organism>
<protein>
    <submittedName>
        <fullName evidence="2">DUF58 domain-containing protein</fullName>
    </submittedName>
</protein>
<keyword evidence="3" id="KW-1185">Reference proteome</keyword>
<keyword evidence="1" id="KW-0472">Membrane</keyword>
<dbReference type="Proteomes" id="UP001056201">
    <property type="component" value="Chromosome 2"/>
</dbReference>